<dbReference type="KEGG" id="brh:RBRH_02450"/>
<evidence type="ECO:0000313" key="2">
    <source>
        <dbReference type="Proteomes" id="UP000007437"/>
    </source>
</evidence>
<dbReference type="PANTHER" id="PTHR33558">
    <property type="entry name" value="GLUTAREDOXIN-LIKE PROTEIN C5ORF63 HOMOLOG"/>
    <property type="match status" value="1"/>
</dbReference>
<dbReference type="SUPFAM" id="SSF52833">
    <property type="entry name" value="Thioredoxin-like"/>
    <property type="match status" value="1"/>
</dbReference>
<dbReference type="InterPro" id="IPR008554">
    <property type="entry name" value="Glutaredoxin-like"/>
</dbReference>
<organism evidence="1 2">
    <name type="scientific">Mycetohabitans rhizoxinica (strain DSM 19002 / CIP 109453 / HKI 454)</name>
    <name type="common">Paraburkholderia rhizoxinica</name>
    <dbReference type="NCBI Taxonomy" id="882378"/>
    <lineage>
        <taxon>Bacteria</taxon>
        <taxon>Pseudomonadati</taxon>
        <taxon>Pseudomonadota</taxon>
        <taxon>Betaproteobacteria</taxon>
        <taxon>Burkholderiales</taxon>
        <taxon>Burkholderiaceae</taxon>
        <taxon>Mycetohabitans</taxon>
    </lineage>
</organism>
<dbReference type="Pfam" id="PF05768">
    <property type="entry name" value="Glrx-like"/>
    <property type="match status" value="1"/>
</dbReference>
<dbReference type="STRING" id="882378.RBRH_02450"/>
<dbReference type="HOGENOM" id="CLU_125054_1_0_4"/>
<dbReference type="InterPro" id="IPR036249">
    <property type="entry name" value="Thioredoxin-like_sf"/>
</dbReference>
<dbReference type="PANTHER" id="PTHR33558:SF1">
    <property type="entry name" value="GLUTAREDOXIN-LIKE PROTEIN C5ORF63 HOMOLOG"/>
    <property type="match status" value="1"/>
</dbReference>
<dbReference type="InterPro" id="IPR052565">
    <property type="entry name" value="Glutaredoxin-like_YDR286C"/>
</dbReference>
<evidence type="ECO:0000313" key="1">
    <source>
        <dbReference type="EMBL" id="CBW74316.1"/>
    </source>
</evidence>
<reference evidence="1 2" key="1">
    <citation type="journal article" date="2011" name="J. Bacteriol.">
        <title>Complete genome sequence of Burkholderia rhizoxinica, an endosymbiont of Rhizopus microsporus.</title>
        <authorList>
            <person name="Lackner G."/>
            <person name="Moebius N."/>
            <person name="Partida-Martinez L."/>
            <person name="Hertweck C."/>
        </authorList>
    </citation>
    <scope>NUCLEOTIDE SEQUENCE [LARGE SCALE GENOMIC DNA]</scope>
    <source>
        <strain evidence="2">DSM 19002 / CIP 109453 / HKI 454</strain>
    </source>
</reference>
<protein>
    <submittedName>
        <fullName evidence="1">Glutaredoxin</fullName>
    </submittedName>
</protein>
<proteinExistence type="predicted"/>
<gene>
    <name evidence="1" type="ordered locus">RBRH_02450</name>
</gene>
<dbReference type="EMBL" id="FR687359">
    <property type="protein sequence ID" value="CBW74316.1"/>
    <property type="molecule type" value="Genomic_DNA"/>
</dbReference>
<name>E5ANY4_MYCRK</name>
<accession>E5ANY4</accession>
<dbReference type="eggNOG" id="COG0695">
    <property type="taxonomic scope" value="Bacteria"/>
</dbReference>
<dbReference type="RefSeq" id="WP_013434550.1">
    <property type="nucleotide sequence ID" value="NC_014722.1"/>
</dbReference>
<sequence length="98" mass="10935">MMAHGSRRLPRLTLYGRAWCHLCDDMRAQLDALWPSTSGIVVDVVDIDADPVLQAQYDEAVPVLLLDGVELCRYRLDPVRVARALADFDAGRWPTSPA</sequence>
<dbReference type="Gene3D" id="3.40.30.10">
    <property type="entry name" value="Glutaredoxin"/>
    <property type="match status" value="1"/>
</dbReference>
<dbReference type="Proteomes" id="UP000007437">
    <property type="component" value="Chromosome"/>
</dbReference>
<dbReference type="AlphaFoldDB" id="E5ANY4"/>